<keyword evidence="3" id="KW-1185">Reference proteome</keyword>
<dbReference type="AlphaFoldDB" id="A0A830HP10"/>
<evidence type="ECO:0000313" key="3">
    <source>
        <dbReference type="Proteomes" id="UP000660262"/>
    </source>
</evidence>
<feature type="region of interest" description="Disordered" evidence="1">
    <location>
        <begin position="1"/>
        <end position="27"/>
    </location>
</feature>
<evidence type="ECO:0000313" key="2">
    <source>
        <dbReference type="EMBL" id="GHP06809.1"/>
    </source>
</evidence>
<name>A0A830HP10_9CHLO</name>
<gene>
    <name evidence="2" type="ORF">PPROV_000555300</name>
</gene>
<reference evidence="2" key="1">
    <citation type="submission" date="2020-10" db="EMBL/GenBank/DDBJ databases">
        <title>Unveiling of a novel bifunctional photoreceptor, Dualchrome1, isolated from a cosmopolitan green alga.</title>
        <authorList>
            <person name="Suzuki S."/>
            <person name="Kawachi M."/>
        </authorList>
    </citation>
    <scope>NUCLEOTIDE SEQUENCE</scope>
    <source>
        <strain evidence="2">NIES 2893</strain>
    </source>
</reference>
<proteinExistence type="predicted"/>
<evidence type="ECO:0000256" key="1">
    <source>
        <dbReference type="SAM" id="MobiDB-lite"/>
    </source>
</evidence>
<protein>
    <submittedName>
        <fullName evidence="2">Uncharacterized protein</fullName>
    </submittedName>
</protein>
<accession>A0A830HP10</accession>
<comment type="caution">
    <text evidence="2">The sequence shown here is derived from an EMBL/GenBank/DDBJ whole genome shotgun (WGS) entry which is preliminary data.</text>
</comment>
<organism evidence="2 3">
    <name type="scientific">Pycnococcus provasolii</name>
    <dbReference type="NCBI Taxonomy" id="41880"/>
    <lineage>
        <taxon>Eukaryota</taxon>
        <taxon>Viridiplantae</taxon>
        <taxon>Chlorophyta</taxon>
        <taxon>Pseudoscourfieldiophyceae</taxon>
        <taxon>Pseudoscourfieldiales</taxon>
        <taxon>Pycnococcaceae</taxon>
        <taxon>Pycnococcus</taxon>
    </lineage>
</organism>
<dbReference type="EMBL" id="BNJQ01000014">
    <property type="protein sequence ID" value="GHP06809.1"/>
    <property type="molecule type" value="Genomic_DNA"/>
</dbReference>
<sequence>MLTKKELTTTTTTTTTSTSTTTTTDDEGRRLLSLNELVKKIEEKKNLFSVCEKEVNLDQIGNTLACITNPNSKRNAKWQGKVMRSSGVPPLMYWAVPADGPSRNVPSLSAVLKAVPATGYDYHLLFKSLLANEPEADVRAVWEALKPVSTDVGYFWLCDAIGLPSHWGHPRLFGLFRSHRKTTGKETLKYLEITYTLKWKRWSEIAKGAAVELFWGAALGLVDIGVKGITPHFELGLCGNYRAKLNAFEGDGLYRSPENEKLRRAIRAKEEMEAKDLLDRNAWTGINVHCEFFRYPVFLERKNAEKPTDLIRRTSGDYLYGQEHKAKDVWERFKSPEKAVKILTREVTHPKRDDDSPYESMAWFTFRLVGDSPPPPPPPPVE</sequence>
<feature type="compositionally biased region" description="Low complexity" evidence="1">
    <location>
        <begin position="8"/>
        <end position="23"/>
    </location>
</feature>
<dbReference type="Proteomes" id="UP000660262">
    <property type="component" value="Unassembled WGS sequence"/>
</dbReference>